<dbReference type="AlphaFoldDB" id="A0A2R6Y3D8"/>
<sequence>MTLHARLGVIWGKTIVFFPMFDDISMTKLLHRDNFTGCLAELTKPLPFALVLSLIDQLENIFHDPRLLDTFIRADHVTHDFDLSVDPTGHIQTLDVLYQLSWDDLEASLVSFLEKIDQTYSLTWLWQYETKRTVKLLYCSDRTPSFFSFAERASLTKPWRERLALVLPELWTDPEEHYERVLADIPYVKNWLQHYRRALTDFPMYREQLVKNNAIWTFSHSEGEVDLNETDEDQRRAERIALQWLSLRGEILLLPSMRLVKHEGEPSFYCARCQTAVKKPAIWDCFDCGEKDVFCPICQALGTSHGCKLVLMRPKRV</sequence>
<reference evidence="2" key="1">
    <citation type="journal article" date="2018" name="Sci. Rep.">
        <title>Lignite coal burning seam in the remote Altai Mountains harbors a hydrogen-driven thermophilic microbial community.</title>
        <authorList>
            <person name="Kadnikov V.V."/>
            <person name="Mardanov A.V."/>
            <person name="Ivasenko D.A."/>
            <person name="Antsiferov D.V."/>
            <person name="Beletsky A.V."/>
            <person name="Karnachuk O.V."/>
            <person name="Ravin N.V."/>
        </authorList>
    </citation>
    <scope>NUCLEOTIDE SEQUENCE [LARGE SCALE GENOMIC DNA]</scope>
</reference>
<name>A0A2R6Y3D8_9BACL</name>
<evidence type="ECO:0000313" key="2">
    <source>
        <dbReference type="Proteomes" id="UP000244338"/>
    </source>
</evidence>
<dbReference type="EMBL" id="PEBX01000011">
    <property type="protein sequence ID" value="PTQ57178.1"/>
    <property type="molecule type" value="Genomic_DNA"/>
</dbReference>
<dbReference type="Proteomes" id="UP000244338">
    <property type="component" value="Unassembled WGS sequence"/>
</dbReference>
<organism evidence="1 2">
    <name type="scientific">Candidatus Carbonibacillus altaicus</name>
    <dbReference type="NCBI Taxonomy" id="2163959"/>
    <lineage>
        <taxon>Bacteria</taxon>
        <taxon>Bacillati</taxon>
        <taxon>Bacillota</taxon>
        <taxon>Bacilli</taxon>
        <taxon>Bacillales</taxon>
        <taxon>Candidatus Carbonibacillus</taxon>
    </lineage>
</organism>
<evidence type="ECO:0000313" key="1">
    <source>
        <dbReference type="EMBL" id="PTQ57178.1"/>
    </source>
</evidence>
<accession>A0A2R6Y3D8</accession>
<gene>
    <name evidence="1" type="ORF">BSOLF_2048</name>
</gene>
<comment type="caution">
    <text evidence="1">The sequence shown here is derived from an EMBL/GenBank/DDBJ whole genome shotgun (WGS) entry which is preliminary data.</text>
</comment>
<protein>
    <submittedName>
        <fullName evidence="1">Uncharacterized protein</fullName>
    </submittedName>
</protein>
<proteinExistence type="predicted"/>